<protein>
    <submittedName>
        <fullName evidence="2">Uncharacterized protein</fullName>
    </submittedName>
</protein>
<dbReference type="Proteomes" id="UP000769157">
    <property type="component" value="Unassembled WGS sequence"/>
</dbReference>
<gene>
    <name evidence="2" type="ORF">OGAPHI_005088</name>
</gene>
<proteinExistence type="predicted"/>
<keyword evidence="3" id="KW-1185">Reference proteome</keyword>
<comment type="caution">
    <text evidence="2">The sequence shown here is derived from an EMBL/GenBank/DDBJ whole genome shotgun (WGS) entry which is preliminary data.</text>
</comment>
<feature type="region of interest" description="Disordered" evidence="1">
    <location>
        <begin position="31"/>
        <end position="65"/>
    </location>
</feature>
<feature type="compositionally biased region" description="Basic and acidic residues" evidence="1">
    <location>
        <begin position="31"/>
        <end position="52"/>
    </location>
</feature>
<evidence type="ECO:0000256" key="1">
    <source>
        <dbReference type="SAM" id="MobiDB-lite"/>
    </source>
</evidence>
<evidence type="ECO:0000313" key="2">
    <source>
        <dbReference type="EMBL" id="KAH3663687.1"/>
    </source>
</evidence>
<accession>A0A9P8P2N2</accession>
<sequence>MTEKEVTTIELEDATDEELLALMAKIAETLEQRKESHRESAAKSTKTDEGCHRCQRKRKHHSRSSRGLPWVFDARYKPFEDFDSFGPYGFPPPPPHHAPPRHFGHGGPGGFGGPPPPPHPHGWSHHPHHHRYFGATPGFEHEFPRARGFGRHREWRGRSGRRGDFPGSPGPMPHFWAEAWSEDKSDSGSETEA</sequence>
<dbReference type="EMBL" id="JAEUBE010000366">
    <property type="protein sequence ID" value="KAH3663687.1"/>
    <property type="molecule type" value="Genomic_DNA"/>
</dbReference>
<reference evidence="2" key="2">
    <citation type="submission" date="2021-01" db="EMBL/GenBank/DDBJ databases">
        <authorList>
            <person name="Schikora-Tamarit M.A."/>
        </authorList>
    </citation>
    <scope>NUCLEOTIDE SEQUENCE</scope>
    <source>
        <strain evidence="2">CBS6075</strain>
    </source>
</reference>
<feature type="compositionally biased region" description="Basic residues" evidence="1">
    <location>
        <begin position="53"/>
        <end position="64"/>
    </location>
</feature>
<dbReference type="AlphaFoldDB" id="A0A9P8P2N2"/>
<feature type="region of interest" description="Disordered" evidence="1">
    <location>
        <begin position="154"/>
        <end position="193"/>
    </location>
</feature>
<reference evidence="2" key="1">
    <citation type="journal article" date="2021" name="Open Biol.">
        <title>Shared evolutionary footprints suggest mitochondrial oxidative damage underlies multiple complex I losses in fungi.</title>
        <authorList>
            <person name="Schikora-Tamarit M.A."/>
            <person name="Marcet-Houben M."/>
            <person name="Nosek J."/>
            <person name="Gabaldon T."/>
        </authorList>
    </citation>
    <scope>NUCLEOTIDE SEQUENCE</scope>
    <source>
        <strain evidence="2">CBS6075</strain>
    </source>
</reference>
<feature type="region of interest" description="Disordered" evidence="1">
    <location>
        <begin position="92"/>
        <end position="130"/>
    </location>
</feature>
<dbReference type="GeneID" id="70237052"/>
<dbReference type="RefSeq" id="XP_046060023.1">
    <property type="nucleotide sequence ID" value="XM_046206237.1"/>
</dbReference>
<name>A0A9P8P2N2_9ASCO</name>
<evidence type="ECO:0000313" key="3">
    <source>
        <dbReference type="Proteomes" id="UP000769157"/>
    </source>
</evidence>
<organism evidence="2 3">
    <name type="scientific">Ogataea philodendri</name>
    <dbReference type="NCBI Taxonomy" id="1378263"/>
    <lineage>
        <taxon>Eukaryota</taxon>
        <taxon>Fungi</taxon>
        <taxon>Dikarya</taxon>
        <taxon>Ascomycota</taxon>
        <taxon>Saccharomycotina</taxon>
        <taxon>Pichiomycetes</taxon>
        <taxon>Pichiales</taxon>
        <taxon>Pichiaceae</taxon>
        <taxon>Ogataea</taxon>
    </lineage>
</organism>